<dbReference type="Proteomes" id="UP001189429">
    <property type="component" value="Unassembled WGS sequence"/>
</dbReference>
<reference evidence="2" key="1">
    <citation type="submission" date="2023-10" db="EMBL/GenBank/DDBJ databases">
        <authorList>
            <person name="Chen Y."/>
            <person name="Shah S."/>
            <person name="Dougan E. K."/>
            <person name="Thang M."/>
            <person name="Chan C."/>
        </authorList>
    </citation>
    <scope>NUCLEOTIDE SEQUENCE [LARGE SCALE GENOMIC DNA]</scope>
</reference>
<name>A0ABN9PWT4_9DINO</name>
<keyword evidence="3" id="KW-1185">Reference proteome</keyword>
<evidence type="ECO:0000256" key="1">
    <source>
        <dbReference type="SAM" id="MobiDB-lite"/>
    </source>
</evidence>
<evidence type="ECO:0008006" key="4">
    <source>
        <dbReference type="Google" id="ProtNLM"/>
    </source>
</evidence>
<feature type="compositionally biased region" description="Pro residues" evidence="1">
    <location>
        <begin position="123"/>
        <end position="185"/>
    </location>
</feature>
<dbReference type="EMBL" id="CAUYUJ010001562">
    <property type="protein sequence ID" value="CAK0796526.1"/>
    <property type="molecule type" value="Genomic_DNA"/>
</dbReference>
<evidence type="ECO:0000313" key="3">
    <source>
        <dbReference type="Proteomes" id="UP001189429"/>
    </source>
</evidence>
<feature type="non-terminal residue" evidence="2">
    <location>
        <position position="1"/>
    </location>
</feature>
<gene>
    <name evidence="2" type="ORF">PCOR1329_LOCUS5893</name>
</gene>
<dbReference type="PANTHER" id="PTHR24216:SF65">
    <property type="entry name" value="PAXILLIN-LIKE PROTEIN 1"/>
    <property type="match status" value="1"/>
</dbReference>
<comment type="caution">
    <text evidence="2">The sequence shown here is derived from an EMBL/GenBank/DDBJ whole genome shotgun (WGS) entry which is preliminary data.</text>
</comment>
<sequence length="467" mass="48850">AAAQVRATGWRGPAQAQQAFDAWTSGLISKTDGLVSNVGCRNYASIQTGSLVIVESAQKCADHCHKREGCVEFNWQKKGGSRKNGNMMIHGHTFGTCLTYKQPCDRYPSGKWDLYAITPAPAAPAPAAPAPATPAPATPAPATPAPATPAPATPAPATPAPATPAPATPAPATPAPATPAPPEPTAPVIGGEGPRYCPSADDLQSFEEGPTLQQQGWIIEGDGRVGTRAAFDLNGGSIQFKVLLEGVPSGLVGGQLVSALVGLIMPEGSGDVVLSEEYCDGRPDNFCPDVNLIQTNGRSAYSVSLRTGSDEQAECYYAEADGELCVAERFFQSDISCGVAPDAVIDATKAFYVSVSFPSSDSKTELVVTLTQGEVEETIRFADLTDGTVGPPFLVSQNILYFSMETYGAVPVSSLKGVHWAPKKDACPDGDTSWDGARLQVSDLVIQGEVVGWRIRGHCTLCEDVDP</sequence>
<proteinExistence type="predicted"/>
<accession>A0ABN9PWT4</accession>
<dbReference type="PANTHER" id="PTHR24216">
    <property type="entry name" value="PAXILLIN-RELATED"/>
    <property type="match status" value="1"/>
</dbReference>
<organism evidence="2 3">
    <name type="scientific">Prorocentrum cordatum</name>
    <dbReference type="NCBI Taxonomy" id="2364126"/>
    <lineage>
        <taxon>Eukaryota</taxon>
        <taxon>Sar</taxon>
        <taxon>Alveolata</taxon>
        <taxon>Dinophyceae</taxon>
        <taxon>Prorocentrales</taxon>
        <taxon>Prorocentraceae</taxon>
        <taxon>Prorocentrum</taxon>
    </lineage>
</organism>
<protein>
    <recommendedName>
        <fullName evidence="4">Apple domain-containing protein</fullName>
    </recommendedName>
</protein>
<feature type="region of interest" description="Disordered" evidence="1">
    <location>
        <begin position="123"/>
        <end position="201"/>
    </location>
</feature>
<evidence type="ECO:0000313" key="2">
    <source>
        <dbReference type="EMBL" id="CAK0796526.1"/>
    </source>
</evidence>